<dbReference type="Proteomes" id="UP001500449">
    <property type="component" value="Unassembled WGS sequence"/>
</dbReference>
<sequence>MNTAPLTLTAGPEVVAVVERLELGEPAPAAPGPTAPQPPHAVPYRAPEQVRVLPDVIEHVRGLRSVPGFRGAIVLAGRDHNRISVYSRFDAGTGSADRPVLDTVTARGVPARTLDTRAYELVWQDGEEPPALVSIAHTPLVHFGLFTVLDGRTDALLDKVAASAPASLVTPGLRTVNFHRSLDGERLVNVGTWSTFDHFATLLRQPGFTSAEKYWAGLATFENDYFDVVEVVEDPTAGSPARTPLTADAG</sequence>
<evidence type="ECO:0000313" key="1">
    <source>
        <dbReference type="EMBL" id="GAA1875197.1"/>
    </source>
</evidence>
<dbReference type="EMBL" id="BAAAQK010000028">
    <property type="protein sequence ID" value="GAA1875197.1"/>
    <property type="molecule type" value="Genomic_DNA"/>
</dbReference>
<organism evidence="1 2">
    <name type="scientific">Pseudonocardia ailaonensis</name>
    <dbReference type="NCBI Taxonomy" id="367279"/>
    <lineage>
        <taxon>Bacteria</taxon>
        <taxon>Bacillati</taxon>
        <taxon>Actinomycetota</taxon>
        <taxon>Actinomycetes</taxon>
        <taxon>Pseudonocardiales</taxon>
        <taxon>Pseudonocardiaceae</taxon>
        <taxon>Pseudonocardia</taxon>
    </lineage>
</organism>
<reference evidence="1 2" key="1">
    <citation type="journal article" date="2019" name="Int. J. Syst. Evol. Microbiol.">
        <title>The Global Catalogue of Microorganisms (GCM) 10K type strain sequencing project: providing services to taxonomists for standard genome sequencing and annotation.</title>
        <authorList>
            <consortium name="The Broad Institute Genomics Platform"/>
            <consortium name="The Broad Institute Genome Sequencing Center for Infectious Disease"/>
            <person name="Wu L."/>
            <person name="Ma J."/>
        </authorList>
    </citation>
    <scope>NUCLEOTIDE SEQUENCE [LARGE SCALE GENOMIC DNA]</scope>
    <source>
        <strain evidence="1 2">JCM 16009</strain>
    </source>
</reference>
<comment type="caution">
    <text evidence="1">The sequence shown here is derived from an EMBL/GenBank/DDBJ whole genome shotgun (WGS) entry which is preliminary data.</text>
</comment>
<protein>
    <recommendedName>
        <fullName evidence="3">Antibiotic biosynthesis monooxygenase</fullName>
    </recommendedName>
</protein>
<dbReference type="InterPro" id="IPR011008">
    <property type="entry name" value="Dimeric_a/b-barrel"/>
</dbReference>
<evidence type="ECO:0008006" key="3">
    <source>
        <dbReference type="Google" id="ProtNLM"/>
    </source>
</evidence>
<dbReference type="SUPFAM" id="SSF54909">
    <property type="entry name" value="Dimeric alpha+beta barrel"/>
    <property type="match status" value="1"/>
</dbReference>
<dbReference type="RefSeq" id="WP_344426208.1">
    <property type="nucleotide sequence ID" value="NZ_BAAAQK010000028.1"/>
</dbReference>
<proteinExistence type="predicted"/>
<accession>A0ABN2NM87</accession>
<dbReference type="Gene3D" id="3.30.70.100">
    <property type="match status" value="1"/>
</dbReference>
<gene>
    <name evidence="1" type="ORF">GCM10009836_65550</name>
</gene>
<keyword evidence="2" id="KW-1185">Reference proteome</keyword>
<evidence type="ECO:0000313" key="2">
    <source>
        <dbReference type="Proteomes" id="UP001500449"/>
    </source>
</evidence>
<name>A0ABN2NM87_9PSEU</name>